<dbReference type="Gene3D" id="2.60.40.790">
    <property type="match status" value="1"/>
</dbReference>
<dbReference type="RefSeq" id="WP_216110802.1">
    <property type="nucleotide sequence ID" value="NZ_FOEG01000004.1"/>
</dbReference>
<dbReference type="InterPro" id="IPR008978">
    <property type="entry name" value="HSP20-like_chaperone"/>
</dbReference>
<dbReference type="SUPFAM" id="SSF49764">
    <property type="entry name" value="HSP20-like chaperones"/>
    <property type="match status" value="1"/>
</dbReference>
<protein>
    <submittedName>
        <fullName evidence="4">Molecular chaperone IbpA, HSP20 family</fullName>
    </submittedName>
</protein>
<evidence type="ECO:0000259" key="3">
    <source>
        <dbReference type="PROSITE" id="PS01031"/>
    </source>
</evidence>
<evidence type="ECO:0000313" key="4">
    <source>
        <dbReference type="EMBL" id="SEO87944.1"/>
    </source>
</evidence>
<name>A0A1H8TBI6_9GAMM</name>
<dbReference type="EMBL" id="FOEG01000004">
    <property type="protein sequence ID" value="SEO87944.1"/>
    <property type="molecule type" value="Genomic_DNA"/>
</dbReference>
<proteinExistence type="inferred from homology"/>
<dbReference type="STRING" id="406100.SAMN04488052_10410"/>
<evidence type="ECO:0000256" key="1">
    <source>
        <dbReference type="PROSITE-ProRule" id="PRU00285"/>
    </source>
</evidence>
<evidence type="ECO:0000256" key="2">
    <source>
        <dbReference type="RuleBase" id="RU003616"/>
    </source>
</evidence>
<reference evidence="4 5" key="1">
    <citation type="submission" date="2016-10" db="EMBL/GenBank/DDBJ databases">
        <authorList>
            <person name="de Groot N.N."/>
        </authorList>
    </citation>
    <scope>NUCLEOTIDE SEQUENCE [LARGE SCALE GENOMIC DNA]</scope>
    <source>
        <strain evidence="4 5">CGMCC 1.6291</strain>
    </source>
</reference>
<dbReference type="PANTHER" id="PTHR11527">
    <property type="entry name" value="HEAT-SHOCK PROTEIN 20 FAMILY MEMBER"/>
    <property type="match status" value="1"/>
</dbReference>
<dbReference type="Proteomes" id="UP000199657">
    <property type="component" value="Unassembled WGS sequence"/>
</dbReference>
<dbReference type="AlphaFoldDB" id="A0A1H8TBI6"/>
<evidence type="ECO:0000313" key="5">
    <source>
        <dbReference type="Proteomes" id="UP000199657"/>
    </source>
</evidence>
<comment type="similarity">
    <text evidence="1 2">Belongs to the small heat shock protein (HSP20) family.</text>
</comment>
<gene>
    <name evidence="4" type="ORF">SAMN04488052_10410</name>
</gene>
<sequence>MTEMEKARNQQVEKQQDAIVQQAARQNGERGLVPPVEIYEEDDALFLVADMPGVTKDTLHLEVGNKVLEVEGRITVNMDENVSPLFAEVRASRYVRRFTLGDDIDAGNAQATIKDGVLTIRLPKQDAHRRRKIEIQAA</sequence>
<keyword evidence="5" id="KW-1185">Reference proteome</keyword>
<accession>A0A1H8TBI6</accession>
<dbReference type="InterPro" id="IPR031107">
    <property type="entry name" value="Small_HSP"/>
</dbReference>
<dbReference type="PROSITE" id="PS01031">
    <property type="entry name" value="SHSP"/>
    <property type="match status" value="1"/>
</dbReference>
<dbReference type="CDD" id="cd06464">
    <property type="entry name" value="ACD_sHsps-like"/>
    <property type="match status" value="1"/>
</dbReference>
<dbReference type="InterPro" id="IPR002068">
    <property type="entry name" value="A-crystallin/Hsp20_dom"/>
</dbReference>
<organism evidence="4 5">
    <name type="scientific">Aquisalimonas asiatica</name>
    <dbReference type="NCBI Taxonomy" id="406100"/>
    <lineage>
        <taxon>Bacteria</taxon>
        <taxon>Pseudomonadati</taxon>
        <taxon>Pseudomonadota</taxon>
        <taxon>Gammaproteobacteria</taxon>
        <taxon>Chromatiales</taxon>
        <taxon>Ectothiorhodospiraceae</taxon>
        <taxon>Aquisalimonas</taxon>
    </lineage>
</organism>
<feature type="domain" description="SHSP" evidence="3">
    <location>
        <begin position="27"/>
        <end position="138"/>
    </location>
</feature>
<dbReference type="Pfam" id="PF00011">
    <property type="entry name" value="HSP20"/>
    <property type="match status" value="1"/>
</dbReference>